<gene>
    <name evidence="8" type="ORF">BZG01_07175</name>
</gene>
<feature type="transmembrane region" description="Helical" evidence="7">
    <location>
        <begin position="7"/>
        <end position="25"/>
    </location>
</feature>
<dbReference type="InterPro" id="IPR032808">
    <property type="entry name" value="DoxX"/>
</dbReference>
<dbReference type="Pfam" id="PF07681">
    <property type="entry name" value="DoxX"/>
    <property type="match status" value="1"/>
</dbReference>
<keyword evidence="3" id="KW-1003">Cell membrane</keyword>
<reference evidence="8 9" key="1">
    <citation type="journal article" date="2017" name="Front. Microbiol.">
        <title>Labilibaculum manganireducens gen. nov., sp. nov. and Labilibaculum filiforme sp. nov., Novel Bacteroidetes Isolated from Subsurface Sediments of the Baltic Sea.</title>
        <authorList>
            <person name="Vandieken V."/>
            <person name="Marshall I.P."/>
            <person name="Niemann H."/>
            <person name="Engelen B."/>
            <person name="Cypionka H."/>
        </authorList>
    </citation>
    <scope>NUCLEOTIDE SEQUENCE [LARGE SCALE GENOMIC DNA]</scope>
    <source>
        <strain evidence="8 9">59.10-2M</strain>
    </source>
</reference>
<dbReference type="InterPro" id="IPR051907">
    <property type="entry name" value="DoxX-like_oxidoreductase"/>
</dbReference>
<accession>A0A2N3IB04</accession>
<name>A0A2N3IB04_9BACT</name>
<sequence>MENLGKLILRLSVGGLMLFHGVQKLLDGIGGVKFLIVKTGLPEMLSYGVYLGELIAPLLLLLGTYTRVSGLLIALTMLVSIPAAHPEGIFHLNEYGGLGIELNALYLFGGLAIMLLGSGKYRLIKQSGFWKE</sequence>
<dbReference type="GO" id="GO:0005886">
    <property type="term" value="C:plasma membrane"/>
    <property type="evidence" value="ECO:0007669"/>
    <property type="project" value="UniProtKB-SubCell"/>
</dbReference>
<evidence type="ECO:0000256" key="7">
    <source>
        <dbReference type="SAM" id="Phobius"/>
    </source>
</evidence>
<keyword evidence="6 7" id="KW-0472">Membrane</keyword>
<feature type="transmembrane region" description="Helical" evidence="7">
    <location>
        <begin position="45"/>
        <end position="62"/>
    </location>
</feature>
<evidence type="ECO:0000256" key="3">
    <source>
        <dbReference type="ARBA" id="ARBA00022475"/>
    </source>
</evidence>
<evidence type="ECO:0008006" key="10">
    <source>
        <dbReference type="Google" id="ProtNLM"/>
    </source>
</evidence>
<dbReference type="AlphaFoldDB" id="A0A2N3IB04"/>
<comment type="caution">
    <text evidence="8">The sequence shown here is derived from an EMBL/GenBank/DDBJ whole genome shotgun (WGS) entry which is preliminary data.</text>
</comment>
<dbReference type="PANTHER" id="PTHR33452">
    <property type="entry name" value="OXIDOREDUCTASE CATD-RELATED"/>
    <property type="match status" value="1"/>
</dbReference>
<keyword evidence="5 7" id="KW-1133">Transmembrane helix</keyword>
<proteinExistence type="inferred from homology"/>
<evidence type="ECO:0000256" key="4">
    <source>
        <dbReference type="ARBA" id="ARBA00022692"/>
    </source>
</evidence>
<evidence type="ECO:0000256" key="6">
    <source>
        <dbReference type="ARBA" id="ARBA00023136"/>
    </source>
</evidence>
<keyword evidence="9" id="KW-1185">Reference proteome</keyword>
<evidence type="ECO:0000256" key="2">
    <source>
        <dbReference type="ARBA" id="ARBA00006679"/>
    </source>
</evidence>
<dbReference type="EMBL" id="MVDE01000008">
    <property type="protein sequence ID" value="PKQ67512.1"/>
    <property type="molecule type" value="Genomic_DNA"/>
</dbReference>
<evidence type="ECO:0000313" key="8">
    <source>
        <dbReference type="EMBL" id="PKQ67512.1"/>
    </source>
</evidence>
<evidence type="ECO:0000256" key="5">
    <source>
        <dbReference type="ARBA" id="ARBA00022989"/>
    </source>
</evidence>
<organism evidence="8 9">
    <name type="scientific">Labilibaculum manganireducens</name>
    <dbReference type="NCBI Taxonomy" id="1940525"/>
    <lineage>
        <taxon>Bacteria</taxon>
        <taxon>Pseudomonadati</taxon>
        <taxon>Bacteroidota</taxon>
        <taxon>Bacteroidia</taxon>
        <taxon>Marinilabiliales</taxon>
        <taxon>Marinifilaceae</taxon>
        <taxon>Labilibaculum</taxon>
    </lineage>
</organism>
<protein>
    <recommendedName>
        <fullName evidence="10">DoxX family protein</fullName>
    </recommendedName>
</protein>
<dbReference type="RefSeq" id="WP_101309145.1">
    <property type="nucleotide sequence ID" value="NZ_CAXXEE010000003.1"/>
</dbReference>
<evidence type="ECO:0000256" key="1">
    <source>
        <dbReference type="ARBA" id="ARBA00004651"/>
    </source>
</evidence>
<feature type="transmembrane region" description="Helical" evidence="7">
    <location>
        <begin position="105"/>
        <end position="123"/>
    </location>
</feature>
<dbReference type="Proteomes" id="UP000233618">
    <property type="component" value="Unassembled WGS sequence"/>
</dbReference>
<comment type="similarity">
    <text evidence="2">Belongs to the DoxX family.</text>
</comment>
<keyword evidence="4 7" id="KW-0812">Transmembrane</keyword>
<feature type="transmembrane region" description="Helical" evidence="7">
    <location>
        <begin position="69"/>
        <end position="85"/>
    </location>
</feature>
<dbReference type="PANTHER" id="PTHR33452:SF1">
    <property type="entry name" value="INNER MEMBRANE PROTEIN YPHA-RELATED"/>
    <property type="match status" value="1"/>
</dbReference>
<comment type="subcellular location">
    <subcellularLocation>
        <location evidence="1">Cell membrane</location>
        <topology evidence="1">Multi-pass membrane protein</topology>
    </subcellularLocation>
</comment>
<evidence type="ECO:0000313" key="9">
    <source>
        <dbReference type="Proteomes" id="UP000233618"/>
    </source>
</evidence>